<protein>
    <submittedName>
        <fullName evidence="2">Uncharacterized protein</fullName>
    </submittedName>
</protein>
<keyword evidence="1" id="KW-0812">Transmembrane</keyword>
<evidence type="ECO:0000256" key="1">
    <source>
        <dbReference type="SAM" id="Phobius"/>
    </source>
</evidence>
<evidence type="ECO:0000313" key="2">
    <source>
        <dbReference type="EMBL" id="AMJ74708.1"/>
    </source>
</evidence>
<name>A0ABM5YKY0_9ALTE</name>
<reference evidence="2 3" key="1">
    <citation type="submission" date="2015-12" db="EMBL/GenBank/DDBJ databases">
        <title>Intraspecies pangenome expansion in the marine bacterium Alteromonas.</title>
        <authorList>
            <person name="Lopez-Perez M."/>
            <person name="Rodriguez-Valera F."/>
        </authorList>
    </citation>
    <scope>NUCLEOTIDE SEQUENCE [LARGE SCALE GENOMIC DNA]</scope>
    <source>
        <strain evidence="2 3">LMG 21861</strain>
    </source>
</reference>
<feature type="transmembrane region" description="Helical" evidence="1">
    <location>
        <begin position="60"/>
        <end position="78"/>
    </location>
</feature>
<dbReference type="EMBL" id="CP013926">
    <property type="protein sequence ID" value="AMJ74708.1"/>
    <property type="molecule type" value="Genomic_DNA"/>
</dbReference>
<evidence type="ECO:0000313" key="3">
    <source>
        <dbReference type="Proteomes" id="UP000056750"/>
    </source>
</evidence>
<keyword evidence="1" id="KW-1133">Transmembrane helix</keyword>
<keyword evidence="3" id="KW-1185">Reference proteome</keyword>
<keyword evidence="1" id="KW-0472">Membrane</keyword>
<organism evidence="2 3">
    <name type="scientific">Alteromonas stellipolaris</name>
    <dbReference type="NCBI Taxonomy" id="233316"/>
    <lineage>
        <taxon>Bacteria</taxon>
        <taxon>Pseudomonadati</taxon>
        <taxon>Pseudomonadota</taxon>
        <taxon>Gammaproteobacteria</taxon>
        <taxon>Alteromonadales</taxon>
        <taxon>Alteromonadaceae</taxon>
        <taxon>Alteromonas/Salinimonas group</taxon>
        <taxon>Alteromonas</taxon>
    </lineage>
</organism>
<sequence>MSFKKPTIWGNGSVAPSAKCPQCKLLMYLGNQCPHCKHWLSVKEKDAQKRFWKKRRNSEIVKGLIFFPILLLLLFLLFV</sequence>
<gene>
    <name evidence="2" type="ORF">AVL57_12500</name>
</gene>
<dbReference type="Proteomes" id="UP000056750">
    <property type="component" value="Chromosome"/>
</dbReference>
<accession>A0ABM5YKY0</accession>
<proteinExistence type="predicted"/>